<gene>
    <name evidence="5" type="ORF">CEUTPL_LOCUS11526</name>
</gene>
<keyword evidence="1 2" id="KW-0694">RNA-binding</keyword>
<dbReference type="CDD" id="cd12681">
    <property type="entry name" value="RRM_SKAR"/>
    <property type="match status" value="1"/>
</dbReference>
<dbReference type="PANTHER" id="PTHR19965:SF94">
    <property type="entry name" value="FI13061P-RELATED"/>
    <property type="match status" value="1"/>
</dbReference>
<protein>
    <recommendedName>
        <fullName evidence="4">RRM domain-containing protein</fullName>
    </recommendedName>
</protein>
<dbReference type="PROSITE" id="PS50102">
    <property type="entry name" value="RRM"/>
    <property type="match status" value="1"/>
</dbReference>
<dbReference type="Pfam" id="PF00076">
    <property type="entry name" value="RRM_1"/>
    <property type="match status" value="1"/>
</dbReference>
<proteinExistence type="predicted"/>
<evidence type="ECO:0000256" key="1">
    <source>
        <dbReference type="ARBA" id="ARBA00022884"/>
    </source>
</evidence>
<feature type="compositionally biased region" description="Polar residues" evidence="3">
    <location>
        <begin position="86"/>
        <end position="95"/>
    </location>
</feature>
<feature type="region of interest" description="Disordered" evidence="3">
    <location>
        <begin position="1"/>
        <end position="95"/>
    </location>
</feature>
<dbReference type="GO" id="GO:0005634">
    <property type="term" value="C:nucleus"/>
    <property type="evidence" value="ECO:0007669"/>
    <property type="project" value="TreeGrafter"/>
</dbReference>
<dbReference type="AlphaFoldDB" id="A0A9N9QRV4"/>
<dbReference type="InterPro" id="IPR034784">
    <property type="entry name" value="PDIP3_RRM"/>
</dbReference>
<evidence type="ECO:0000313" key="5">
    <source>
        <dbReference type="EMBL" id="CAG9771084.1"/>
    </source>
</evidence>
<feature type="domain" description="RRM" evidence="4">
    <location>
        <begin position="313"/>
        <end position="394"/>
    </location>
</feature>
<dbReference type="GO" id="GO:0003729">
    <property type="term" value="F:mRNA binding"/>
    <property type="evidence" value="ECO:0007669"/>
    <property type="project" value="TreeGrafter"/>
</dbReference>
<feature type="compositionally biased region" description="Polar residues" evidence="3">
    <location>
        <begin position="1"/>
        <end position="19"/>
    </location>
</feature>
<dbReference type="GO" id="GO:0006406">
    <property type="term" value="P:mRNA export from nucleus"/>
    <property type="evidence" value="ECO:0007669"/>
    <property type="project" value="TreeGrafter"/>
</dbReference>
<keyword evidence="6" id="KW-1185">Reference proteome</keyword>
<dbReference type="SMART" id="SM00360">
    <property type="entry name" value="RRM"/>
    <property type="match status" value="1"/>
</dbReference>
<accession>A0A9N9QRV4</accession>
<dbReference type="Proteomes" id="UP001152799">
    <property type="component" value="Chromosome 6"/>
</dbReference>
<dbReference type="SUPFAM" id="SSF54928">
    <property type="entry name" value="RNA-binding domain, RBD"/>
    <property type="match status" value="1"/>
</dbReference>
<evidence type="ECO:0000259" key="4">
    <source>
        <dbReference type="PROSITE" id="PS50102"/>
    </source>
</evidence>
<feature type="compositionally biased region" description="Low complexity" evidence="3">
    <location>
        <begin position="20"/>
        <end position="32"/>
    </location>
</feature>
<dbReference type="OrthoDB" id="346839at2759"/>
<feature type="compositionally biased region" description="Basic and acidic residues" evidence="3">
    <location>
        <begin position="59"/>
        <end position="84"/>
    </location>
</feature>
<dbReference type="InterPro" id="IPR012677">
    <property type="entry name" value="Nucleotide-bd_a/b_plait_sf"/>
</dbReference>
<dbReference type="InterPro" id="IPR035979">
    <property type="entry name" value="RBD_domain_sf"/>
</dbReference>
<evidence type="ECO:0000256" key="3">
    <source>
        <dbReference type="SAM" id="MobiDB-lite"/>
    </source>
</evidence>
<evidence type="ECO:0000256" key="2">
    <source>
        <dbReference type="PROSITE-ProRule" id="PRU00176"/>
    </source>
</evidence>
<name>A0A9N9QRV4_9CUCU</name>
<organism evidence="5 6">
    <name type="scientific">Ceutorhynchus assimilis</name>
    <name type="common">cabbage seed weevil</name>
    <dbReference type="NCBI Taxonomy" id="467358"/>
    <lineage>
        <taxon>Eukaryota</taxon>
        <taxon>Metazoa</taxon>
        <taxon>Ecdysozoa</taxon>
        <taxon>Arthropoda</taxon>
        <taxon>Hexapoda</taxon>
        <taxon>Insecta</taxon>
        <taxon>Pterygota</taxon>
        <taxon>Neoptera</taxon>
        <taxon>Endopterygota</taxon>
        <taxon>Coleoptera</taxon>
        <taxon>Polyphaga</taxon>
        <taxon>Cucujiformia</taxon>
        <taxon>Curculionidae</taxon>
        <taxon>Ceutorhynchinae</taxon>
        <taxon>Ceutorhynchus</taxon>
    </lineage>
</organism>
<reference evidence="5" key="1">
    <citation type="submission" date="2022-01" db="EMBL/GenBank/DDBJ databases">
        <authorList>
            <person name="King R."/>
        </authorList>
    </citation>
    <scope>NUCLEOTIDE SEQUENCE</scope>
</reference>
<dbReference type="InterPro" id="IPR000504">
    <property type="entry name" value="RRM_dom"/>
</dbReference>
<dbReference type="InterPro" id="IPR051229">
    <property type="entry name" value="ALYREF_mRNA_export"/>
</dbReference>
<dbReference type="EMBL" id="OU892282">
    <property type="protein sequence ID" value="CAG9771084.1"/>
    <property type="molecule type" value="Genomic_DNA"/>
</dbReference>
<sequence length="432" mass="48266">MAKQTSNRGSKNRQQQSRPNRSNNANKLNSNAKFKKRPASTGKGRVQDARQKITQKKRNVVDARDVLAKKAKTQDARSKLDKIRHSQSPKPNSNIKMIGNSIVQKVDRDGKISLVTNKSKNTLQMDMAIKKQLGLIPQSRPPLKRSPPKKPVNIRPTIRRNIAEERYAGPRIVPAVLPRSRVQDSGMYKWLKPAFRPTTDLDTARQAMRDVVREELMLANRGWPSFPAPRPIRSSVDHPRPPIRPASRYIDLDAVVEDEEMPMVRNEVSRIALRGSTRVSNVHSRLDGAPSQPKSHGILAGEMSTKVVVPNGHRIVVSNLESSVTEEDIKELFEDVGQLLSAKLARPGVAEVIFKNLKDAQKAVDTYHNRQLDGQPMKCLLVNKRPLHQPTARPLIKSGGMSISSRISSASSNASKLVPDLGTIHKVLFQRH</sequence>
<evidence type="ECO:0000313" key="6">
    <source>
        <dbReference type="Proteomes" id="UP001152799"/>
    </source>
</evidence>
<dbReference type="PANTHER" id="PTHR19965">
    <property type="entry name" value="RNA AND EXPORT FACTOR BINDING PROTEIN"/>
    <property type="match status" value="1"/>
</dbReference>
<dbReference type="Gene3D" id="3.30.70.330">
    <property type="match status" value="1"/>
</dbReference>